<dbReference type="AlphaFoldDB" id="A0A6J6CXF2"/>
<organism evidence="5">
    <name type="scientific">freshwater metagenome</name>
    <dbReference type="NCBI Taxonomy" id="449393"/>
    <lineage>
        <taxon>unclassified sequences</taxon>
        <taxon>metagenomes</taxon>
        <taxon>ecological metagenomes</taxon>
    </lineage>
</organism>
<sequence>MNTGNFSDATIMVAGTPRTDILSHFSHFMSEYFVDIALWCHDNPGRHIVVQDCGQCNPWFELLESVATVTILAPSKVSDLAKSFPDNVWAGRGKDEFASKKVGPKLRRFAELLSTEVDPHKGHPRVFALRTSDPQFYPPNSWIRRIDNEKGLARVLKTLFSFESVEFFDTSPRDAIEIMSSCTLFVAQRGAALMNLMFMPEGSTVVEIYPRDFQASGPRIDRYRRTCAALGFRFVRIYQRSRTSAVSPIRLALVVMWIRLSSPFAKPASWPTKI</sequence>
<dbReference type="PANTHER" id="PTHR20961">
    <property type="entry name" value="GLYCOSYLTRANSFERASE"/>
    <property type="match status" value="1"/>
</dbReference>
<dbReference type="InterPro" id="IPR049625">
    <property type="entry name" value="Glyco_transf_61_cat"/>
</dbReference>
<name>A0A6J6CXF2_9ZZZZ</name>
<proteinExistence type="predicted"/>
<evidence type="ECO:0000256" key="2">
    <source>
        <dbReference type="ARBA" id="ARBA00022679"/>
    </source>
</evidence>
<gene>
    <name evidence="5" type="ORF">UFOPK1591_00390</name>
</gene>
<dbReference type="Pfam" id="PF04577">
    <property type="entry name" value="Glyco_transf_61"/>
    <property type="match status" value="1"/>
</dbReference>
<keyword evidence="1" id="KW-0328">Glycosyltransferase</keyword>
<reference evidence="5" key="1">
    <citation type="submission" date="2020-05" db="EMBL/GenBank/DDBJ databases">
        <authorList>
            <person name="Chiriac C."/>
            <person name="Salcher M."/>
            <person name="Ghai R."/>
            <person name="Kavagutti S V."/>
        </authorList>
    </citation>
    <scope>NUCLEOTIDE SEQUENCE</scope>
</reference>
<feature type="domain" description="Glycosyltransferase 61 catalytic" evidence="4">
    <location>
        <begin position="25"/>
        <end position="206"/>
    </location>
</feature>
<dbReference type="InterPro" id="IPR007657">
    <property type="entry name" value="Glycosyltransferase_61"/>
</dbReference>
<dbReference type="EMBL" id="CAEZTD010000019">
    <property type="protein sequence ID" value="CAB4556291.1"/>
    <property type="molecule type" value="Genomic_DNA"/>
</dbReference>
<evidence type="ECO:0000313" key="5">
    <source>
        <dbReference type="EMBL" id="CAB4556291.1"/>
    </source>
</evidence>
<evidence type="ECO:0000256" key="3">
    <source>
        <dbReference type="ARBA" id="ARBA00023180"/>
    </source>
</evidence>
<evidence type="ECO:0000256" key="1">
    <source>
        <dbReference type="ARBA" id="ARBA00022676"/>
    </source>
</evidence>
<protein>
    <submittedName>
        <fullName evidence="5">Unannotated protein</fullName>
    </submittedName>
</protein>
<keyword evidence="3" id="KW-0325">Glycoprotein</keyword>
<keyword evidence="2" id="KW-0808">Transferase</keyword>
<accession>A0A6J6CXF2</accession>
<dbReference type="GO" id="GO:0016757">
    <property type="term" value="F:glycosyltransferase activity"/>
    <property type="evidence" value="ECO:0007669"/>
    <property type="project" value="UniProtKB-KW"/>
</dbReference>
<evidence type="ECO:0000259" key="4">
    <source>
        <dbReference type="Pfam" id="PF04577"/>
    </source>
</evidence>